<proteinExistence type="inferred from homology"/>
<keyword evidence="3 6" id="KW-0812">Transmembrane</keyword>
<sequence length="327" mass="35212">MTGTYTGFTIIAKSALDKGISHYTFSVYRNIIATVVVAPFALILERPVIDQNLYYAGMKYTTATFTSAMCNILPAITFVLAWAMRLERVNVRRLQSQAKIVGTLITVGGAMLMTLVKGSVIGLPWTKLDPNSQSVDDAKAHQDPVKGALLISSGCFCWSIFYILQAITLESYPAGLSLTGLICMAGALQGAVLTLVVERNNAAVWSLEWDTTLLAYVYGGVMCSGVAYYVSGVIMKEKGPVFVTSFNPLNMVIVAVMSSFILAEQLDMGKITGAIVIVLGLYLVIWGKSKDQSESCCAQTEMTDQKQATATNVSANVSKAITCDNVV</sequence>
<feature type="transmembrane region" description="Helical" evidence="6">
    <location>
        <begin position="268"/>
        <end position="285"/>
    </location>
</feature>
<feature type="transmembrane region" description="Helical" evidence="6">
    <location>
        <begin position="104"/>
        <end position="125"/>
    </location>
</feature>
<evidence type="ECO:0000259" key="7">
    <source>
        <dbReference type="Pfam" id="PF00892"/>
    </source>
</evidence>
<gene>
    <name evidence="8" type="ORF">DH2020_049118</name>
</gene>
<evidence type="ECO:0000313" key="9">
    <source>
        <dbReference type="Proteomes" id="UP001318860"/>
    </source>
</evidence>
<feature type="transmembrane region" description="Helical" evidence="6">
    <location>
        <begin position="241"/>
        <end position="262"/>
    </location>
</feature>
<comment type="subcellular location">
    <subcellularLocation>
        <location evidence="1 6">Membrane</location>
        <topology evidence="1 6">Multi-pass membrane protein</topology>
    </subcellularLocation>
</comment>
<keyword evidence="5 6" id="KW-0472">Membrane</keyword>
<evidence type="ECO:0000256" key="5">
    <source>
        <dbReference type="ARBA" id="ARBA00023136"/>
    </source>
</evidence>
<dbReference type="EMBL" id="JABTTQ020003473">
    <property type="protein sequence ID" value="KAK6117073.1"/>
    <property type="molecule type" value="Genomic_DNA"/>
</dbReference>
<dbReference type="InterPro" id="IPR000620">
    <property type="entry name" value="EamA_dom"/>
</dbReference>
<dbReference type="SUPFAM" id="SSF103481">
    <property type="entry name" value="Multidrug resistance efflux transporter EmrE"/>
    <property type="match status" value="2"/>
</dbReference>
<accession>A0ABR0U3K0</accession>
<name>A0ABR0U3K0_REHGL</name>
<keyword evidence="4 6" id="KW-1133">Transmembrane helix</keyword>
<comment type="similarity">
    <text evidence="2 6">Belongs to the drug/metabolite transporter (DMT) superfamily. Plant drug/metabolite exporter (P-DME) (TC 2.A.7.4) family.</text>
</comment>
<feature type="transmembrane region" description="Helical" evidence="6">
    <location>
        <begin position="216"/>
        <end position="234"/>
    </location>
</feature>
<dbReference type="Proteomes" id="UP001318860">
    <property type="component" value="Unassembled WGS sequence"/>
</dbReference>
<comment type="caution">
    <text evidence="8">The sequence shown here is derived from an EMBL/GenBank/DDBJ whole genome shotgun (WGS) entry which is preliminary data.</text>
</comment>
<feature type="transmembrane region" description="Helical" evidence="6">
    <location>
        <begin position="145"/>
        <end position="164"/>
    </location>
</feature>
<reference evidence="8 9" key="1">
    <citation type="journal article" date="2021" name="Comput. Struct. Biotechnol. J.">
        <title>De novo genome assembly of the potent medicinal plant Rehmannia glutinosa using nanopore technology.</title>
        <authorList>
            <person name="Ma L."/>
            <person name="Dong C."/>
            <person name="Song C."/>
            <person name="Wang X."/>
            <person name="Zheng X."/>
            <person name="Niu Y."/>
            <person name="Chen S."/>
            <person name="Feng W."/>
        </authorList>
    </citation>
    <scope>NUCLEOTIDE SEQUENCE [LARGE SCALE GENOMIC DNA]</scope>
    <source>
        <strain evidence="8">DH-2019</strain>
    </source>
</reference>
<evidence type="ECO:0000256" key="3">
    <source>
        <dbReference type="ARBA" id="ARBA00022692"/>
    </source>
</evidence>
<feature type="transmembrane region" description="Helical" evidence="6">
    <location>
        <begin position="27"/>
        <end position="44"/>
    </location>
</feature>
<evidence type="ECO:0000313" key="8">
    <source>
        <dbReference type="EMBL" id="KAK6117073.1"/>
    </source>
</evidence>
<dbReference type="Pfam" id="PF00892">
    <property type="entry name" value="EamA"/>
    <property type="match status" value="1"/>
</dbReference>
<evidence type="ECO:0000256" key="6">
    <source>
        <dbReference type="RuleBase" id="RU363077"/>
    </source>
</evidence>
<dbReference type="PANTHER" id="PTHR31218">
    <property type="entry name" value="WAT1-RELATED PROTEIN"/>
    <property type="match status" value="1"/>
</dbReference>
<feature type="transmembrane region" description="Helical" evidence="6">
    <location>
        <begin position="176"/>
        <end position="196"/>
    </location>
</feature>
<dbReference type="InterPro" id="IPR030184">
    <property type="entry name" value="WAT1-related"/>
</dbReference>
<keyword evidence="9" id="KW-1185">Reference proteome</keyword>
<feature type="domain" description="EamA" evidence="7">
    <location>
        <begin position="146"/>
        <end position="285"/>
    </location>
</feature>
<organism evidence="8 9">
    <name type="scientific">Rehmannia glutinosa</name>
    <name type="common">Chinese foxglove</name>
    <dbReference type="NCBI Taxonomy" id="99300"/>
    <lineage>
        <taxon>Eukaryota</taxon>
        <taxon>Viridiplantae</taxon>
        <taxon>Streptophyta</taxon>
        <taxon>Embryophyta</taxon>
        <taxon>Tracheophyta</taxon>
        <taxon>Spermatophyta</taxon>
        <taxon>Magnoliopsida</taxon>
        <taxon>eudicotyledons</taxon>
        <taxon>Gunneridae</taxon>
        <taxon>Pentapetalae</taxon>
        <taxon>asterids</taxon>
        <taxon>lamiids</taxon>
        <taxon>Lamiales</taxon>
        <taxon>Orobanchaceae</taxon>
        <taxon>Rehmannieae</taxon>
        <taxon>Rehmannia</taxon>
    </lineage>
</organism>
<feature type="transmembrane region" description="Helical" evidence="6">
    <location>
        <begin position="64"/>
        <end position="83"/>
    </location>
</feature>
<evidence type="ECO:0000256" key="4">
    <source>
        <dbReference type="ARBA" id="ARBA00022989"/>
    </source>
</evidence>
<evidence type="ECO:0000256" key="1">
    <source>
        <dbReference type="ARBA" id="ARBA00004141"/>
    </source>
</evidence>
<evidence type="ECO:0000256" key="2">
    <source>
        <dbReference type="ARBA" id="ARBA00007635"/>
    </source>
</evidence>
<dbReference type="InterPro" id="IPR037185">
    <property type="entry name" value="EmrE-like"/>
</dbReference>
<protein>
    <recommendedName>
        <fullName evidence="6">WAT1-related protein</fullName>
    </recommendedName>
</protein>